<organism evidence="3 4">
    <name type="scientific">Priestia taiwanensis</name>
    <dbReference type="NCBI Taxonomy" id="1347902"/>
    <lineage>
        <taxon>Bacteria</taxon>
        <taxon>Bacillati</taxon>
        <taxon>Bacillota</taxon>
        <taxon>Bacilli</taxon>
        <taxon>Bacillales</taxon>
        <taxon>Bacillaceae</taxon>
        <taxon>Priestia</taxon>
    </lineage>
</organism>
<feature type="transmembrane region" description="Helical" evidence="2">
    <location>
        <begin position="73"/>
        <end position="91"/>
    </location>
</feature>
<keyword evidence="2" id="KW-1133">Transmembrane helix</keyword>
<evidence type="ECO:0000313" key="3">
    <source>
        <dbReference type="EMBL" id="GGE58673.1"/>
    </source>
</evidence>
<dbReference type="Proteomes" id="UP000605259">
    <property type="component" value="Unassembled WGS sequence"/>
</dbReference>
<evidence type="ECO:0000256" key="2">
    <source>
        <dbReference type="SAM" id="Phobius"/>
    </source>
</evidence>
<reference evidence="3" key="2">
    <citation type="submission" date="2020-09" db="EMBL/GenBank/DDBJ databases">
        <authorList>
            <person name="Sun Q."/>
            <person name="Zhou Y."/>
        </authorList>
    </citation>
    <scope>NUCLEOTIDE SEQUENCE</scope>
    <source>
        <strain evidence="3">CGMCC 1.12698</strain>
    </source>
</reference>
<protein>
    <recommendedName>
        <fullName evidence="5">Coiled-coil domain-containing protein 167</fullName>
    </recommendedName>
</protein>
<feature type="coiled-coil region" evidence="1">
    <location>
        <begin position="41"/>
        <end position="68"/>
    </location>
</feature>
<evidence type="ECO:0000256" key="1">
    <source>
        <dbReference type="SAM" id="Coils"/>
    </source>
</evidence>
<keyword evidence="1" id="KW-0175">Coiled coil</keyword>
<sequence length="92" mass="10604">MEKGNEKVAVAVLKAELKSLSNSIERIESFLLRNQENALPRSEAELKFKQMKDEINEIKNDKKQERSAKEARFVSWCALAVTLVFSVLNYMK</sequence>
<dbReference type="EMBL" id="BMFK01000001">
    <property type="protein sequence ID" value="GGE58673.1"/>
    <property type="molecule type" value="Genomic_DNA"/>
</dbReference>
<accession>A0A917ALP5</accession>
<comment type="caution">
    <text evidence="3">The sequence shown here is derived from an EMBL/GenBank/DDBJ whole genome shotgun (WGS) entry which is preliminary data.</text>
</comment>
<proteinExistence type="predicted"/>
<reference evidence="3" key="1">
    <citation type="journal article" date="2014" name="Int. J. Syst. Evol. Microbiol.">
        <title>Complete genome sequence of Corynebacterium casei LMG S-19264T (=DSM 44701T), isolated from a smear-ripened cheese.</title>
        <authorList>
            <consortium name="US DOE Joint Genome Institute (JGI-PGF)"/>
            <person name="Walter F."/>
            <person name="Albersmeier A."/>
            <person name="Kalinowski J."/>
            <person name="Ruckert C."/>
        </authorList>
    </citation>
    <scope>NUCLEOTIDE SEQUENCE</scope>
    <source>
        <strain evidence="3">CGMCC 1.12698</strain>
    </source>
</reference>
<keyword evidence="2" id="KW-0472">Membrane</keyword>
<keyword evidence="2" id="KW-0812">Transmembrane</keyword>
<evidence type="ECO:0000313" key="4">
    <source>
        <dbReference type="Proteomes" id="UP000605259"/>
    </source>
</evidence>
<evidence type="ECO:0008006" key="5">
    <source>
        <dbReference type="Google" id="ProtNLM"/>
    </source>
</evidence>
<dbReference type="RefSeq" id="WP_188386979.1">
    <property type="nucleotide sequence ID" value="NZ_BMFK01000001.1"/>
</dbReference>
<dbReference type="AlphaFoldDB" id="A0A917ALP5"/>
<gene>
    <name evidence="3" type="ORF">GCM10007140_06290</name>
</gene>
<name>A0A917ALP5_9BACI</name>
<keyword evidence="4" id="KW-1185">Reference proteome</keyword>